<evidence type="ECO:0000259" key="3">
    <source>
        <dbReference type="Pfam" id="PF00185"/>
    </source>
</evidence>
<feature type="domain" description="Aspartate/ornithine carbamoyltransferase Asp/Orn-binding" evidence="3">
    <location>
        <begin position="189"/>
        <end position="352"/>
    </location>
</feature>
<dbReference type="GO" id="GO:0006520">
    <property type="term" value="P:amino acid metabolic process"/>
    <property type="evidence" value="ECO:0007669"/>
    <property type="project" value="InterPro"/>
</dbReference>
<evidence type="ECO:0000259" key="4">
    <source>
        <dbReference type="Pfam" id="PF02729"/>
    </source>
</evidence>
<dbReference type="InterPro" id="IPR036901">
    <property type="entry name" value="Asp/Orn_carbamoylTrfase_sf"/>
</dbReference>
<sequence length="370" mass="41881">MGISYEEFREAIQDGARRRQLLNRDGRPFFVLLSQQFSREELEGLCDTATAIRRLDRHRDGREFLLAILRGHRVMNLFAQPSTRTAQSFIAAADKLGATSSLVSDMRTSSFAKGESVADSVRTLSSFFDTIVVRHPDDEFATQAAWALYRSQRSIPVISAGSGKSQHVTQALLDFYTLRYSFYEHGGVDGKQIAIVGDVARNRAARSLALILTKFRPGGVHFVSPQNFQPDDELLGYLRRHEITVEVSHSLENTLRERGRDLDAIYMTRLQKEWDGGTAGQPKADAKTSELGAGDDYVLRTEFRLLVREDCVIMHPLPRINELPDSWEEHPGFVVWRQVRNGMWMRAALFATIHGAAEEIRARAKRLDLM</sequence>
<dbReference type="RefSeq" id="WP_006970191.1">
    <property type="nucleotide sequence ID" value="NZ_ABCS01000009.1"/>
</dbReference>
<name>A6G0E2_9BACT</name>
<evidence type="ECO:0000313" key="6">
    <source>
        <dbReference type="Proteomes" id="UP000005801"/>
    </source>
</evidence>
<dbReference type="eggNOG" id="COG0540">
    <property type="taxonomic scope" value="Bacteria"/>
</dbReference>
<dbReference type="InterPro" id="IPR006130">
    <property type="entry name" value="Asp/Orn_carbamoylTrfase"/>
</dbReference>
<dbReference type="PANTHER" id="PTHR45753:SF6">
    <property type="entry name" value="ASPARTATE CARBAMOYLTRANSFERASE"/>
    <property type="match status" value="1"/>
</dbReference>
<keyword evidence="6" id="KW-1185">Reference proteome</keyword>
<comment type="caution">
    <text evidence="5">The sequence shown here is derived from an EMBL/GenBank/DDBJ whole genome shotgun (WGS) entry which is preliminary data.</text>
</comment>
<dbReference type="InterPro" id="IPR006132">
    <property type="entry name" value="Asp/Orn_carbamoyltranf_P-bd"/>
</dbReference>
<dbReference type="PANTHER" id="PTHR45753">
    <property type="entry name" value="ORNITHINE CARBAMOYLTRANSFERASE, MITOCHONDRIAL"/>
    <property type="match status" value="1"/>
</dbReference>
<dbReference type="PRINTS" id="PR00101">
    <property type="entry name" value="ATCASE"/>
</dbReference>
<comment type="similarity">
    <text evidence="2">Belongs to the aspartate/ornithine carbamoyltransferase superfamily.</text>
</comment>
<protein>
    <submittedName>
        <fullName evidence="5">Aspartate carbamoyltransferase catalytic subunit</fullName>
    </submittedName>
</protein>
<dbReference type="Pfam" id="PF02729">
    <property type="entry name" value="OTCace_N"/>
    <property type="match status" value="1"/>
</dbReference>
<dbReference type="SUPFAM" id="SSF53671">
    <property type="entry name" value="Aspartate/ornithine carbamoyltransferase"/>
    <property type="match status" value="1"/>
</dbReference>
<dbReference type="GO" id="GO:0044205">
    <property type="term" value="P:'de novo' UMP biosynthetic process"/>
    <property type="evidence" value="ECO:0007669"/>
    <property type="project" value="UniProtKB-UniPathway"/>
</dbReference>
<dbReference type="GO" id="GO:0016743">
    <property type="term" value="F:carboxyl- or carbamoyltransferase activity"/>
    <property type="evidence" value="ECO:0007669"/>
    <property type="project" value="InterPro"/>
</dbReference>
<dbReference type="EMBL" id="ABCS01000009">
    <property type="protein sequence ID" value="EDM80588.1"/>
    <property type="molecule type" value="Genomic_DNA"/>
</dbReference>
<dbReference type="PRINTS" id="PR00100">
    <property type="entry name" value="AOTCASE"/>
</dbReference>
<dbReference type="Proteomes" id="UP000005801">
    <property type="component" value="Unassembled WGS sequence"/>
</dbReference>
<dbReference type="InterPro" id="IPR006131">
    <property type="entry name" value="Asp_carbamoyltransf_Asp/Orn-bd"/>
</dbReference>
<dbReference type="UniPathway" id="UPA00070">
    <property type="reaction ID" value="UER00116"/>
</dbReference>
<evidence type="ECO:0000313" key="5">
    <source>
        <dbReference type="EMBL" id="EDM80588.1"/>
    </source>
</evidence>
<accession>A6G0E2</accession>
<gene>
    <name evidence="5" type="ORF">PPSIR1_36884</name>
</gene>
<dbReference type="OrthoDB" id="9774690at2"/>
<evidence type="ECO:0000256" key="2">
    <source>
        <dbReference type="RuleBase" id="RU003634"/>
    </source>
</evidence>
<organism evidence="5 6">
    <name type="scientific">Plesiocystis pacifica SIR-1</name>
    <dbReference type="NCBI Taxonomy" id="391625"/>
    <lineage>
        <taxon>Bacteria</taxon>
        <taxon>Pseudomonadati</taxon>
        <taxon>Myxococcota</taxon>
        <taxon>Polyangia</taxon>
        <taxon>Nannocystales</taxon>
        <taxon>Nannocystaceae</taxon>
        <taxon>Plesiocystis</taxon>
    </lineage>
</organism>
<reference evidence="5 6" key="1">
    <citation type="submission" date="2007-06" db="EMBL/GenBank/DDBJ databases">
        <authorList>
            <person name="Shimkets L."/>
            <person name="Ferriera S."/>
            <person name="Johnson J."/>
            <person name="Kravitz S."/>
            <person name="Beeson K."/>
            <person name="Sutton G."/>
            <person name="Rogers Y.-H."/>
            <person name="Friedman R."/>
            <person name="Frazier M."/>
            <person name="Venter J.C."/>
        </authorList>
    </citation>
    <scope>NUCLEOTIDE SEQUENCE [LARGE SCALE GENOMIC DNA]</scope>
    <source>
        <strain evidence="5 6">SIR-1</strain>
    </source>
</reference>
<dbReference type="Pfam" id="PF00185">
    <property type="entry name" value="OTCace"/>
    <property type="match status" value="1"/>
</dbReference>
<keyword evidence="1 2" id="KW-0808">Transferase</keyword>
<proteinExistence type="inferred from homology"/>
<evidence type="ECO:0000256" key="1">
    <source>
        <dbReference type="ARBA" id="ARBA00022679"/>
    </source>
</evidence>
<feature type="domain" description="Aspartate/ornithine carbamoyltransferase carbamoyl-P binding" evidence="4">
    <location>
        <begin position="34"/>
        <end position="179"/>
    </location>
</feature>
<dbReference type="AlphaFoldDB" id="A6G0E2"/>
<dbReference type="STRING" id="391625.PPSIR1_36884"/>
<dbReference type="Gene3D" id="3.40.50.1370">
    <property type="entry name" value="Aspartate/ornithine carbamoyltransferase"/>
    <property type="match status" value="2"/>
</dbReference>
<dbReference type="GO" id="GO:0016597">
    <property type="term" value="F:amino acid binding"/>
    <property type="evidence" value="ECO:0007669"/>
    <property type="project" value="InterPro"/>
</dbReference>